<comment type="caution">
    <text evidence="14">The sequence shown here is derived from an EMBL/GenBank/DDBJ whole genome shotgun (WGS) entry which is preliminary data.</text>
</comment>
<evidence type="ECO:0000256" key="5">
    <source>
        <dbReference type="ARBA" id="ARBA00023002"/>
    </source>
</evidence>
<dbReference type="GO" id="GO:0006635">
    <property type="term" value="P:fatty acid beta-oxidation"/>
    <property type="evidence" value="ECO:0007669"/>
    <property type="project" value="UniProtKB-UniPathway"/>
</dbReference>
<keyword evidence="8" id="KW-0456">Lyase</keyword>
<keyword evidence="6" id="KW-0520">NAD</keyword>
<keyword evidence="3" id="KW-0276">Fatty acid metabolism</keyword>
<feature type="region of interest" description="Disordered" evidence="11">
    <location>
        <begin position="585"/>
        <end position="609"/>
    </location>
</feature>
<evidence type="ECO:0000256" key="1">
    <source>
        <dbReference type="ARBA" id="ARBA00005005"/>
    </source>
</evidence>
<dbReference type="Gene3D" id="3.40.50.720">
    <property type="entry name" value="NAD(P)-binding Rossmann-like Domain"/>
    <property type="match status" value="1"/>
</dbReference>
<dbReference type="CDD" id="cd06558">
    <property type="entry name" value="crotonase-like"/>
    <property type="match status" value="1"/>
</dbReference>
<evidence type="ECO:0000259" key="12">
    <source>
        <dbReference type="Pfam" id="PF00725"/>
    </source>
</evidence>
<dbReference type="SUPFAM" id="SSF51735">
    <property type="entry name" value="NAD(P)-binding Rossmann-fold domains"/>
    <property type="match status" value="1"/>
</dbReference>
<keyword evidence="4" id="KW-0442">Lipid degradation</keyword>
<keyword evidence="5" id="KW-0560">Oxidoreductase</keyword>
<dbReference type="GO" id="GO:0070403">
    <property type="term" value="F:NAD+ binding"/>
    <property type="evidence" value="ECO:0007669"/>
    <property type="project" value="InterPro"/>
</dbReference>
<dbReference type="InterPro" id="IPR006176">
    <property type="entry name" value="3-OHacyl-CoA_DH_NAD-bd"/>
</dbReference>
<dbReference type="PANTHER" id="PTHR43612:SF3">
    <property type="entry name" value="TRIFUNCTIONAL ENZYME SUBUNIT ALPHA, MITOCHONDRIAL"/>
    <property type="match status" value="1"/>
</dbReference>
<dbReference type="PANTHER" id="PTHR43612">
    <property type="entry name" value="TRIFUNCTIONAL ENZYME SUBUNIT ALPHA"/>
    <property type="match status" value="1"/>
</dbReference>
<evidence type="ECO:0000313" key="15">
    <source>
        <dbReference type="Proteomes" id="UP000031057"/>
    </source>
</evidence>
<evidence type="ECO:0000256" key="2">
    <source>
        <dbReference type="ARBA" id="ARBA00007005"/>
    </source>
</evidence>
<evidence type="ECO:0000256" key="8">
    <source>
        <dbReference type="ARBA" id="ARBA00023239"/>
    </source>
</evidence>
<proteinExistence type="inferred from homology"/>
<comment type="catalytic activity">
    <reaction evidence="10">
        <text>a (3S)-3-hydroxyacyl-CoA + NAD(+) = a 3-oxoacyl-CoA + NADH + H(+)</text>
        <dbReference type="Rhea" id="RHEA:22432"/>
        <dbReference type="ChEBI" id="CHEBI:15378"/>
        <dbReference type="ChEBI" id="CHEBI:57318"/>
        <dbReference type="ChEBI" id="CHEBI:57540"/>
        <dbReference type="ChEBI" id="CHEBI:57945"/>
        <dbReference type="ChEBI" id="CHEBI:90726"/>
        <dbReference type="EC" id="1.1.1.35"/>
    </reaction>
</comment>
<keyword evidence="15" id="KW-1185">Reference proteome</keyword>
<evidence type="ECO:0000256" key="7">
    <source>
        <dbReference type="ARBA" id="ARBA00023098"/>
    </source>
</evidence>
<evidence type="ECO:0000256" key="6">
    <source>
        <dbReference type="ARBA" id="ARBA00023027"/>
    </source>
</evidence>
<accession>A0A0B1ZUV7</accession>
<dbReference type="SUPFAM" id="SSF52096">
    <property type="entry name" value="ClpP/crotonase"/>
    <property type="match status" value="1"/>
</dbReference>
<dbReference type="Pfam" id="PF00378">
    <property type="entry name" value="ECH_1"/>
    <property type="match status" value="1"/>
</dbReference>
<feature type="domain" description="3-hydroxyacyl-CoA dehydrogenase NAD binding" evidence="13">
    <location>
        <begin position="323"/>
        <end position="495"/>
    </location>
</feature>
<dbReference type="InterPro" id="IPR001753">
    <property type="entry name" value="Enoyl-CoA_hydra/iso"/>
</dbReference>
<name>A0A0B1ZUV7_9SPHN</name>
<gene>
    <name evidence="14" type="ORF">LK12_00720</name>
</gene>
<dbReference type="InterPro" id="IPR050136">
    <property type="entry name" value="FA_oxidation_alpha_subunit"/>
</dbReference>
<protein>
    <submittedName>
        <fullName evidence="14">Fatty-acid oxidation protein subunit alpha</fullName>
    </submittedName>
</protein>
<dbReference type="InterPro" id="IPR029045">
    <property type="entry name" value="ClpP/crotonase-like_dom_sf"/>
</dbReference>
<evidence type="ECO:0000256" key="10">
    <source>
        <dbReference type="ARBA" id="ARBA00049556"/>
    </source>
</evidence>
<dbReference type="AlphaFoldDB" id="A0A0B1ZUV7"/>
<evidence type="ECO:0000259" key="13">
    <source>
        <dbReference type="Pfam" id="PF02737"/>
    </source>
</evidence>
<dbReference type="InterPro" id="IPR008927">
    <property type="entry name" value="6-PGluconate_DH-like_C_sf"/>
</dbReference>
<reference evidence="14 15" key="1">
    <citation type="submission" date="2014-10" db="EMBL/GenBank/DDBJ databases">
        <title>Genome sequence of Novosphingobium malaysiense MUSC 273(T).</title>
        <authorList>
            <person name="Lee L.-H."/>
        </authorList>
    </citation>
    <scope>NUCLEOTIDE SEQUENCE [LARGE SCALE GENOMIC DNA]</scope>
    <source>
        <strain evidence="14 15">MUSC 273</strain>
    </source>
</reference>
<evidence type="ECO:0000256" key="9">
    <source>
        <dbReference type="ARBA" id="ARBA00023268"/>
    </source>
</evidence>
<dbReference type="Gene3D" id="3.90.226.10">
    <property type="entry name" value="2-enoyl-CoA Hydratase, Chain A, domain 1"/>
    <property type="match status" value="1"/>
</dbReference>
<keyword evidence="9" id="KW-0511">Multifunctional enzyme</keyword>
<comment type="similarity">
    <text evidence="2">In the central section; belongs to the 3-hydroxyacyl-CoA dehydrogenase family.</text>
</comment>
<dbReference type="GO" id="GO:0016509">
    <property type="term" value="F:long-chain (3S)-3-hydroxyacyl-CoA dehydrogenase (NAD+) activity"/>
    <property type="evidence" value="ECO:0007669"/>
    <property type="project" value="TreeGrafter"/>
</dbReference>
<dbReference type="EMBL" id="JTDI01000001">
    <property type="protein sequence ID" value="KHK92948.1"/>
    <property type="molecule type" value="Genomic_DNA"/>
</dbReference>
<dbReference type="STRING" id="1348853.LK12_00720"/>
<evidence type="ECO:0000256" key="4">
    <source>
        <dbReference type="ARBA" id="ARBA00022963"/>
    </source>
</evidence>
<evidence type="ECO:0000256" key="3">
    <source>
        <dbReference type="ARBA" id="ARBA00022832"/>
    </source>
</evidence>
<feature type="compositionally biased region" description="Basic and acidic residues" evidence="11">
    <location>
        <begin position="595"/>
        <end position="609"/>
    </location>
</feature>
<organism evidence="14 15">
    <name type="scientific">Novosphingobium malaysiense</name>
    <dbReference type="NCBI Taxonomy" id="1348853"/>
    <lineage>
        <taxon>Bacteria</taxon>
        <taxon>Pseudomonadati</taxon>
        <taxon>Pseudomonadota</taxon>
        <taxon>Alphaproteobacteria</taxon>
        <taxon>Sphingomonadales</taxon>
        <taxon>Sphingomonadaceae</taxon>
        <taxon>Novosphingobium</taxon>
    </lineage>
</organism>
<evidence type="ECO:0000256" key="11">
    <source>
        <dbReference type="SAM" id="MobiDB-lite"/>
    </source>
</evidence>
<dbReference type="Gene3D" id="1.10.1040.50">
    <property type="match status" value="1"/>
</dbReference>
<keyword evidence="7" id="KW-0443">Lipid metabolism</keyword>
<comment type="pathway">
    <text evidence="1">Lipid metabolism; fatty acid beta-oxidation.</text>
</comment>
<dbReference type="Proteomes" id="UP000031057">
    <property type="component" value="Unassembled WGS sequence"/>
</dbReference>
<dbReference type="InterPro" id="IPR036291">
    <property type="entry name" value="NAD(P)-bd_dom_sf"/>
</dbReference>
<evidence type="ECO:0000313" key="14">
    <source>
        <dbReference type="EMBL" id="KHK92948.1"/>
    </source>
</evidence>
<feature type="domain" description="3-hydroxyacyl-CoA dehydrogenase C-terminal" evidence="12">
    <location>
        <begin position="499"/>
        <end position="593"/>
    </location>
</feature>
<dbReference type="UniPathway" id="UPA00659"/>
<sequence>MDMTMKTVQEFLGPEPMTGIDGERGRHWIRHEDGDRLWLVLDRQEVSTNTFNEEVFRELNALLAHAEQENWKAIVFRSAKYSGFAAGADLSQFRGVEPSAELDARIAEANAVIDRIAALKATTIAVVHGTCVGGGLELALACDRIVARDDAKFGFPEVLVGLHPGLGGTARLTHRIQPIEAMTLMLTGKTVDARKGRSLGFVDAVVPERDVGKAVDEAVAGRMERRGGGRTGDALNLYPARKAAAYQMRNETEKRAPAEHYPAPQALIDLWEKHGGSEADMLKAERQSFAQLLPLPVTQNLIRAFFLREKLKGNGKGKSGIAHVHVVGAGTMGAEIGAWCALKGMRVTIEDPQVASLGRAVAGAHKLINRKLHGPEALHARDRFIPDTNGVGLRHADLVIEAAPEKPELKRSIYARLEKEVRADTIIATNTSSLDLAALFEGLAKPDRFVGIHFFNPVSKLDLVEVVRHDGVDEEVYSKALRFVADIGKLPLPVKAAPGFLVNRALMPYLGEALLMIDEGEQPERIDAAAEAFGMPVGPVELADQVGLDICLAVADSLAESLERPMPPVPQWLREKVQAGQLGRKTGKGLYDYDSDNKPKKDKVKQAPDKAMRDRMLLPMLDAVASTLEAGVVPDADSADAAMIFGTGFAPFRGGPMHYAKERGYADVAATMEKLVLVHGPRFTPSRWWQRAHD</sequence>
<dbReference type="SUPFAM" id="SSF48179">
    <property type="entry name" value="6-phosphogluconate dehydrogenase C-terminal domain-like"/>
    <property type="match status" value="2"/>
</dbReference>
<dbReference type="GO" id="GO:0004300">
    <property type="term" value="F:enoyl-CoA hydratase activity"/>
    <property type="evidence" value="ECO:0007669"/>
    <property type="project" value="TreeGrafter"/>
</dbReference>
<dbReference type="Pfam" id="PF02737">
    <property type="entry name" value="3HCDH_N"/>
    <property type="match status" value="1"/>
</dbReference>
<dbReference type="InterPro" id="IPR006108">
    <property type="entry name" value="3HC_DH_C"/>
</dbReference>
<dbReference type="Pfam" id="PF00725">
    <property type="entry name" value="3HCDH"/>
    <property type="match status" value="1"/>
</dbReference>